<protein>
    <submittedName>
        <fullName evidence="2">Uncharacterized protein</fullName>
    </submittedName>
</protein>
<organism evidence="2 3">
    <name type="scientific">Thermomonospora cellulosilytica</name>
    <dbReference type="NCBI Taxonomy" id="1411118"/>
    <lineage>
        <taxon>Bacteria</taxon>
        <taxon>Bacillati</taxon>
        <taxon>Actinomycetota</taxon>
        <taxon>Actinomycetes</taxon>
        <taxon>Streptosporangiales</taxon>
        <taxon>Thermomonosporaceae</taxon>
        <taxon>Thermomonospora</taxon>
    </lineage>
</organism>
<keyword evidence="3" id="KW-1185">Reference proteome</keyword>
<evidence type="ECO:0000256" key="1">
    <source>
        <dbReference type="SAM" id="MobiDB-lite"/>
    </source>
</evidence>
<comment type="caution">
    <text evidence="2">The sequence shown here is derived from an EMBL/GenBank/DDBJ whole genome shotgun (WGS) entry which is preliminary data.</text>
</comment>
<gene>
    <name evidence="2" type="ORF">HNR21_002351</name>
</gene>
<evidence type="ECO:0000313" key="2">
    <source>
        <dbReference type="EMBL" id="MBA9003469.1"/>
    </source>
</evidence>
<evidence type="ECO:0000313" key="3">
    <source>
        <dbReference type="Proteomes" id="UP000539313"/>
    </source>
</evidence>
<accession>A0A7W3MX53</accession>
<feature type="compositionally biased region" description="Pro residues" evidence="1">
    <location>
        <begin position="1"/>
        <end position="12"/>
    </location>
</feature>
<dbReference type="EMBL" id="JACJII010000001">
    <property type="protein sequence ID" value="MBA9003469.1"/>
    <property type="molecule type" value="Genomic_DNA"/>
</dbReference>
<reference evidence="2 3" key="1">
    <citation type="submission" date="2020-08" db="EMBL/GenBank/DDBJ databases">
        <title>Sequencing the genomes of 1000 actinobacteria strains.</title>
        <authorList>
            <person name="Klenk H.-P."/>
        </authorList>
    </citation>
    <scope>NUCLEOTIDE SEQUENCE [LARGE SCALE GENOMIC DNA]</scope>
    <source>
        <strain evidence="2 3">DSM 45823</strain>
    </source>
</reference>
<feature type="region of interest" description="Disordered" evidence="1">
    <location>
        <begin position="64"/>
        <end position="85"/>
    </location>
</feature>
<sequence>MSHQSPPVPTPPATLDSPTRRPRHKWQRRDAYNATCERCGTHAQKRPSPYGRRWFTEWRLPDGTYVNNYDGRPAPPCQPAGGEQE</sequence>
<dbReference type="AlphaFoldDB" id="A0A7W3MX53"/>
<dbReference type="Proteomes" id="UP000539313">
    <property type="component" value="Unassembled WGS sequence"/>
</dbReference>
<proteinExistence type="predicted"/>
<feature type="region of interest" description="Disordered" evidence="1">
    <location>
        <begin position="1"/>
        <end position="30"/>
    </location>
</feature>
<name>A0A7W3MX53_9ACTN</name>